<evidence type="ECO:0000256" key="2">
    <source>
        <dbReference type="ARBA" id="ARBA00006275"/>
    </source>
</evidence>
<evidence type="ECO:0000313" key="9">
    <source>
        <dbReference type="EMBL" id="OUO00070.1"/>
    </source>
</evidence>
<name>A0A1Y4JH15_9BACE</name>
<dbReference type="EMBL" id="NFKE01000018">
    <property type="protein sequence ID" value="OUP31763.1"/>
    <property type="molecule type" value="Genomic_DNA"/>
</dbReference>
<gene>
    <name evidence="10" type="ORF">B5F24_16125</name>
    <name evidence="9" type="ORF">B5F97_13500</name>
    <name evidence="11" type="ORF">DWX38_14200</name>
</gene>
<dbReference type="InterPro" id="IPR011990">
    <property type="entry name" value="TPR-like_helical_dom_sf"/>
</dbReference>
<feature type="chain" id="PRO_5011002999" evidence="6">
    <location>
        <begin position="24"/>
        <end position="464"/>
    </location>
</feature>
<evidence type="ECO:0000256" key="4">
    <source>
        <dbReference type="ARBA" id="ARBA00023136"/>
    </source>
</evidence>
<dbReference type="GO" id="GO:0009279">
    <property type="term" value="C:cell outer membrane"/>
    <property type="evidence" value="ECO:0007669"/>
    <property type="project" value="UniProtKB-SubCell"/>
</dbReference>
<evidence type="ECO:0000313" key="10">
    <source>
        <dbReference type="EMBL" id="OUP31763.1"/>
    </source>
</evidence>
<organism evidence="10 13">
    <name type="scientific">Bacteroides clarus</name>
    <dbReference type="NCBI Taxonomy" id="626929"/>
    <lineage>
        <taxon>Bacteria</taxon>
        <taxon>Pseudomonadati</taxon>
        <taxon>Bacteroidota</taxon>
        <taxon>Bacteroidia</taxon>
        <taxon>Bacteroidales</taxon>
        <taxon>Bacteroidaceae</taxon>
        <taxon>Bacteroides</taxon>
    </lineage>
</organism>
<dbReference type="EMBL" id="QRWP01000014">
    <property type="protein sequence ID" value="RGT30150.1"/>
    <property type="molecule type" value="Genomic_DNA"/>
</dbReference>
<evidence type="ECO:0000256" key="6">
    <source>
        <dbReference type="SAM" id="SignalP"/>
    </source>
</evidence>
<feature type="domain" description="SusD-like N-terminal" evidence="8">
    <location>
        <begin position="23"/>
        <end position="222"/>
    </location>
</feature>
<evidence type="ECO:0000313" key="12">
    <source>
        <dbReference type="Proteomes" id="UP000195386"/>
    </source>
</evidence>
<dbReference type="RefSeq" id="WP_009121329.1">
    <property type="nucleotide sequence ID" value="NZ_CABIZW010000005.1"/>
</dbReference>
<comment type="subcellular location">
    <subcellularLocation>
        <location evidence="1">Cell outer membrane</location>
    </subcellularLocation>
</comment>
<comment type="caution">
    <text evidence="10">The sequence shown here is derived from an EMBL/GenBank/DDBJ whole genome shotgun (WGS) entry which is preliminary data.</text>
</comment>
<dbReference type="Gene3D" id="1.25.40.390">
    <property type="match status" value="1"/>
</dbReference>
<proteinExistence type="inferred from homology"/>
<reference evidence="11 14" key="3">
    <citation type="submission" date="2018-08" db="EMBL/GenBank/DDBJ databases">
        <title>A genome reference for cultivated species of the human gut microbiota.</title>
        <authorList>
            <person name="Zou Y."/>
            <person name="Xue W."/>
            <person name="Luo G."/>
        </authorList>
    </citation>
    <scope>NUCLEOTIDE SEQUENCE [LARGE SCALE GENOMIC DNA]</scope>
    <source>
        <strain evidence="11 14">AF19-1AC</strain>
    </source>
</reference>
<dbReference type="Pfam" id="PF07980">
    <property type="entry name" value="SusD_RagB"/>
    <property type="match status" value="1"/>
</dbReference>
<reference evidence="10" key="2">
    <citation type="journal article" date="2018" name="BMC Genomics">
        <title>Whole genome sequencing and function prediction of 133 gut anaerobes isolated from chicken caecum in pure cultures.</title>
        <authorList>
            <person name="Medvecky M."/>
            <person name="Cejkova D."/>
            <person name="Polansky O."/>
            <person name="Karasova D."/>
            <person name="Kubasova T."/>
            <person name="Cizek A."/>
            <person name="Rychlik I."/>
        </authorList>
    </citation>
    <scope>NUCLEOTIDE SEQUENCE</scope>
    <source>
        <strain evidence="10">An189</strain>
        <strain evidence="9">An43</strain>
    </source>
</reference>
<dbReference type="EMBL" id="NFII01000014">
    <property type="protein sequence ID" value="OUO00070.1"/>
    <property type="molecule type" value="Genomic_DNA"/>
</dbReference>
<evidence type="ECO:0000256" key="5">
    <source>
        <dbReference type="ARBA" id="ARBA00023237"/>
    </source>
</evidence>
<feature type="signal peptide" evidence="6">
    <location>
        <begin position="1"/>
        <end position="23"/>
    </location>
</feature>
<keyword evidence="3 6" id="KW-0732">Signal</keyword>
<evidence type="ECO:0000256" key="1">
    <source>
        <dbReference type="ARBA" id="ARBA00004442"/>
    </source>
</evidence>
<evidence type="ECO:0000313" key="13">
    <source>
        <dbReference type="Proteomes" id="UP000196587"/>
    </source>
</evidence>
<evidence type="ECO:0000313" key="11">
    <source>
        <dbReference type="EMBL" id="RGT30150.1"/>
    </source>
</evidence>
<feature type="domain" description="RagB/SusD" evidence="7">
    <location>
        <begin position="318"/>
        <end position="464"/>
    </location>
</feature>
<dbReference type="Proteomes" id="UP000285159">
    <property type="component" value="Unassembled WGS sequence"/>
</dbReference>
<keyword evidence="5" id="KW-0998">Cell outer membrane</keyword>
<comment type="similarity">
    <text evidence="2">Belongs to the SusD family.</text>
</comment>
<evidence type="ECO:0000256" key="3">
    <source>
        <dbReference type="ARBA" id="ARBA00022729"/>
    </source>
</evidence>
<dbReference type="PROSITE" id="PS51257">
    <property type="entry name" value="PROKAR_LIPOPROTEIN"/>
    <property type="match status" value="1"/>
</dbReference>
<evidence type="ECO:0000259" key="8">
    <source>
        <dbReference type="Pfam" id="PF14322"/>
    </source>
</evidence>
<evidence type="ECO:0000259" key="7">
    <source>
        <dbReference type="Pfam" id="PF07980"/>
    </source>
</evidence>
<dbReference type="InterPro" id="IPR012944">
    <property type="entry name" value="SusD_RagB_dom"/>
</dbReference>
<dbReference type="Proteomes" id="UP000195386">
    <property type="component" value="Unassembled WGS sequence"/>
</dbReference>
<keyword evidence="4" id="KW-0472">Membrane</keyword>
<accession>A0A1Y4JH15</accession>
<dbReference type="AlphaFoldDB" id="A0A1Y4JH15"/>
<evidence type="ECO:0000313" key="14">
    <source>
        <dbReference type="Proteomes" id="UP000285159"/>
    </source>
</evidence>
<dbReference type="SUPFAM" id="SSF48452">
    <property type="entry name" value="TPR-like"/>
    <property type="match status" value="1"/>
</dbReference>
<sequence length="464" mass="52936">MKKYKLLLIASAAFLSVSCTDNFFDLEPSSSVPTDKIYKTAEDFNVAVIGCYSKLQTQVSYFTECCEYRSDNLYLSAPTTGTQDRYDIDQFSDKPSNGILQDAWANFNNGVYRCNLVLDKIDGADFDEALKKQYKAEALFIRALTYFNMYRLWGGVPMTDKVVTVSEALAIGRSSEQQVYDFLTGDLKQIIENNMLPQSYTGTEVGRITSGAAKALLGKVYLTFHKWEEARDVLSQIIGKYSLMSSPDKVFDVDNEMNNEVIFAVRFNKDIEGEGHGYWFSITNLSDDTNQTEALKKCYSDADDKRKELIEYTQVESKVFVLKKFKDVKSATYNTVGNDQIVLRYADVLLMYAEALNEIEYSNSQTSVAMNALNAVHTRSCSSAIQIAELPDKDSFRKAIMLERQREFPYEGHRWFDLVRMGGAKEAMKAEGHEIQDYQFLYPIPKTELERINNEKLLWQNPGY</sequence>
<protein>
    <submittedName>
        <fullName evidence="10">RagB/SusD family nutrient uptake outer membrane protein</fullName>
    </submittedName>
</protein>
<dbReference type="Proteomes" id="UP000196587">
    <property type="component" value="Unassembled WGS sequence"/>
</dbReference>
<dbReference type="InterPro" id="IPR033985">
    <property type="entry name" value="SusD-like_N"/>
</dbReference>
<reference evidence="12 13" key="1">
    <citation type="submission" date="2017-04" db="EMBL/GenBank/DDBJ databases">
        <title>Function of individual gut microbiota members based on whole genome sequencing of pure cultures obtained from chicken caecum.</title>
        <authorList>
            <person name="Medvecky M."/>
            <person name="Cejkova D."/>
            <person name="Polansky O."/>
            <person name="Karasova D."/>
            <person name="Kubasova T."/>
            <person name="Cizek A."/>
            <person name="Rychlik I."/>
        </authorList>
    </citation>
    <scope>NUCLEOTIDE SEQUENCE [LARGE SCALE GENOMIC DNA]</scope>
    <source>
        <strain evidence="13">An189</strain>
        <strain evidence="12">An43</strain>
    </source>
</reference>
<dbReference type="GeneID" id="61677832"/>
<dbReference type="CDD" id="cd08977">
    <property type="entry name" value="SusD"/>
    <property type="match status" value="1"/>
</dbReference>
<dbReference type="Pfam" id="PF14322">
    <property type="entry name" value="SusD-like_3"/>
    <property type="match status" value="1"/>
</dbReference>